<gene>
    <name evidence="1" type="ORF">FH603_1410</name>
</gene>
<evidence type="ECO:0000313" key="2">
    <source>
        <dbReference type="Proteomes" id="UP000700732"/>
    </source>
</evidence>
<dbReference type="EMBL" id="VFIA01000006">
    <property type="protein sequence ID" value="MBC3790913.1"/>
    <property type="molecule type" value="Genomic_DNA"/>
</dbReference>
<comment type="caution">
    <text evidence="1">The sequence shown here is derived from an EMBL/GenBank/DDBJ whole genome shotgun (WGS) entry which is preliminary data.</text>
</comment>
<keyword evidence="2" id="KW-1185">Reference proteome</keyword>
<accession>A0ABR6W2T5</accession>
<organism evidence="1 2">
    <name type="scientific">Spirosoma utsteinense</name>
    <dbReference type="NCBI Taxonomy" id="2585773"/>
    <lineage>
        <taxon>Bacteria</taxon>
        <taxon>Pseudomonadati</taxon>
        <taxon>Bacteroidota</taxon>
        <taxon>Cytophagia</taxon>
        <taxon>Cytophagales</taxon>
        <taxon>Cytophagaceae</taxon>
        <taxon>Spirosoma</taxon>
    </lineage>
</organism>
<dbReference type="Proteomes" id="UP000700732">
    <property type="component" value="Unassembled WGS sequence"/>
</dbReference>
<evidence type="ECO:0000313" key="1">
    <source>
        <dbReference type="EMBL" id="MBC3790913.1"/>
    </source>
</evidence>
<sequence>MGIAKLIESCNFMHTVNLTSYDNDIIKIKSNSKAHVDARQGI</sequence>
<protein>
    <submittedName>
        <fullName evidence="1">Uncharacterized protein</fullName>
    </submittedName>
</protein>
<reference evidence="1 2" key="1">
    <citation type="submission" date="2019-06" db="EMBL/GenBank/DDBJ databases">
        <title>Spirosoma utsteinense sp. nov. isolated from Antarctic ice-free soils.</title>
        <authorList>
            <person name="Tahon G."/>
        </authorList>
    </citation>
    <scope>NUCLEOTIDE SEQUENCE [LARGE SCALE GENOMIC DNA]</scope>
    <source>
        <strain evidence="1 2">LMG 31447</strain>
    </source>
</reference>
<name>A0ABR6W2T5_9BACT</name>
<proteinExistence type="predicted"/>